<dbReference type="GO" id="GO:0004851">
    <property type="term" value="F:uroporphyrin-III C-methyltransferase activity"/>
    <property type="evidence" value="ECO:0007669"/>
    <property type="project" value="UniProtKB-EC"/>
</dbReference>
<dbReference type="PANTHER" id="PTHR45790:SF3">
    <property type="entry name" value="S-ADENOSYL-L-METHIONINE-DEPENDENT UROPORPHYRINOGEN III METHYLTRANSFERASE, CHLOROPLASTIC"/>
    <property type="match status" value="1"/>
</dbReference>
<dbReference type="EC" id="2.1.1.107" evidence="1"/>
<evidence type="ECO:0000256" key="2">
    <source>
        <dbReference type="ARBA" id="ARBA00023244"/>
    </source>
</evidence>
<dbReference type="InterPro" id="IPR000878">
    <property type="entry name" value="4pyrrol_Mease"/>
</dbReference>
<dbReference type="InterPro" id="IPR003043">
    <property type="entry name" value="Uropor_MeTrfase_CS"/>
</dbReference>
<comment type="similarity">
    <text evidence="3">Belongs to the precorrin methyltransferase family.</text>
</comment>
<dbReference type="CDD" id="cd06578">
    <property type="entry name" value="HemD"/>
    <property type="match status" value="1"/>
</dbReference>
<accession>A0ABX8RCK7</accession>
<keyword evidence="3 6" id="KW-0489">Methyltransferase</keyword>
<dbReference type="PROSITE" id="PS00839">
    <property type="entry name" value="SUMT_1"/>
    <property type="match status" value="1"/>
</dbReference>
<keyword evidence="3 6" id="KW-0808">Transferase</keyword>
<keyword evidence="2" id="KW-0627">Porphyrin biosynthesis</keyword>
<dbReference type="InterPro" id="IPR006366">
    <property type="entry name" value="CobA/CysG_C"/>
</dbReference>
<name>A0ABX8RCK7_9CLOT</name>
<organism evidence="6 7">
    <name type="scientific">Crassaminicella indica</name>
    <dbReference type="NCBI Taxonomy" id="2855394"/>
    <lineage>
        <taxon>Bacteria</taxon>
        <taxon>Bacillati</taxon>
        <taxon>Bacillota</taxon>
        <taxon>Clostridia</taxon>
        <taxon>Eubacteriales</taxon>
        <taxon>Clostridiaceae</taxon>
        <taxon>Crassaminicella</taxon>
    </lineage>
</organism>
<dbReference type="NCBIfam" id="TIGR01469">
    <property type="entry name" value="cobA_cysG_Cterm"/>
    <property type="match status" value="1"/>
</dbReference>
<proteinExistence type="inferred from homology"/>
<dbReference type="RefSeq" id="WP_218282358.1">
    <property type="nucleotide sequence ID" value="NZ_CP078093.1"/>
</dbReference>
<dbReference type="EMBL" id="CP078093">
    <property type="protein sequence ID" value="QXM05660.1"/>
    <property type="molecule type" value="Genomic_DNA"/>
</dbReference>
<dbReference type="GO" id="GO:0032259">
    <property type="term" value="P:methylation"/>
    <property type="evidence" value="ECO:0007669"/>
    <property type="project" value="UniProtKB-KW"/>
</dbReference>
<dbReference type="CDD" id="cd11642">
    <property type="entry name" value="SUMT"/>
    <property type="match status" value="1"/>
</dbReference>
<dbReference type="Proteomes" id="UP000886818">
    <property type="component" value="Chromosome"/>
</dbReference>
<feature type="domain" description="Tetrapyrrole methylase" evidence="4">
    <location>
        <begin position="5"/>
        <end position="216"/>
    </location>
</feature>
<dbReference type="Pfam" id="PF00590">
    <property type="entry name" value="TP_methylase"/>
    <property type="match status" value="1"/>
</dbReference>
<dbReference type="InterPro" id="IPR003754">
    <property type="entry name" value="4pyrrol_synth_uPrphyn_synth"/>
</dbReference>
<dbReference type="PANTHER" id="PTHR45790">
    <property type="entry name" value="SIROHEME SYNTHASE-RELATED"/>
    <property type="match status" value="1"/>
</dbReference>
<protein>
    <recommendedName>
        <fullName evidence="1">uroporphyrinogen-III C-methyltransferase</fullName>
        <ecNumber evidence="1">2.1.1.107</ecNumber>
    </recommendedName>
</protein>
<evidence type="ECO:0000313" key="6">
    <source>
        <dbReference type="EMBL" id="QXM05660.1"/>
    </source>
</evidence>
<evidence type="ECO:0000256" key="3">
    <source>
        <dbReference type="RuleBase" id="RU003960"/>
    </source>
</evidence>
<feature type="domain" description="Tetrapyrrole biosynthesis uroporphyrinogen III synthase" evidence="5">
    <location>
        <begin position="269"/>
        <end position="496"/>
    </location>
</feature>
<evidence type="ECO:0000256" key="1">
    <source>
        <dbReference type="ARBA" id="ARBA00012162"/>
    </source>
</evidence>
<dbReference type="PROSITE" id="PS00840">
    <property type="entry name" value="SUMT_2"/>
    <property type="match status" value="1"/>
</dbReference>
<evidence type="ECO:0000313" key="7">
    <source>
        <dbReference type="Proteomes" id="UP000886818"/>
    </source>
</evidence>
<dbReference type="Pfam" id="PF02602">
    <property type="entry name" value="HEM4"/>
    <property type="match status" value="1"/>
</dbReference>
<gene>
    <name evidence="6" type="primary">cobA</name>
    <name evidence="6" type="ORF">KVH43_09800</name>
</gene>
<reference evidence="6" key="1">
    <citation type="submission" date="2021-07" db="EMBL/GenBank/DDBJ databases">
        <title>Complete genome sequence of Crassaminicella sp. 143-21, isolated from a deep-sea hydrothermal vent.</title>
        <authorList>
            <person name="Li X."/>
        </authorList>
    </citation>
    <scope>NUCLEOTIDE SEQUENCE</scope>
    <source>
        <strain evidence="6">143-21</strain>
    </source>
</reference>
<sequence length="505" mass="56081">MKVGKVFLIGAGPGDYKLITLKGIECIKNADVVLYDRLASSKLLKFAREDVELIYVGKAPNNHAYTQKEINALLVKKALEGKNVARLKGGDPFVFGRGGEEAKELKENGISFEIVPGITSAISVPAYAGIPVTHRNVSSSFHVITGNEDPTKEEKAVDYEALAKLEGTLIFLMGVKNIEKICQSLIKYGQSPSRPVAVIMKGTTTEHKMIKGTLNNIHEKVIENGLKNPSIIIVGEVVNLSDVLRWYEDKPLFGKKVLVTRTRQQASYLSKKLEALGAKAVEFPTIKIEHPECFDEIDKAIKAVEKYKWIIFTSVNGVTAFFDRMKNLKIDIRKLLGAKLVAIGPATAKALEDKGFIIEYIPEEYRAEAIIDGLKDKIKEGEHILLPRADIAREILIEELKKLGAIVDNIHIYRTVIPKNDQDKLISILKDENIDVITFTSSSTVKNFMNILGENNKMLLKGKRIASIGPITEKTARKHGLEVDIQAKEFTIDGLVKAINNYYNS</sequence>
<dbReference type="NCBIfam" id="NF004790">
    <property type="entry name" value="PRK06136.1"/>
    <property type="match status" value="1"/>
</dbReference>
<evidence type="ECO:0000259" key="4">
    <source>
        <dbReference type="Pfam" id="PF00590"/>
    </source>
</evidence>
<keyword evidence="7" id="KW-1185">Reference proteome</keyword>
<dbReference type="InterPro" id="IPR050161">
    <property type="entry name" value="Siro_Cobalamin_biosynth"/>
</dbReference>
<evidence type="ECO:0000259" key="5">
    <source>
        <dbReference type="Pfam" id="PF02602"/>
    </source>
</evidence>